<evidence type="ECO:0000313" key="10">
    <source>
        <dbReference type="EMBL" id="ATG37283.1"/>
    </source>
</evidence>
<dbReference type="InterPro" id="IPR011049">
    <property type="entry name" value="Serralysin-like_metalloprot_C"/>
</dbReference>
<dbReference type="Pfam" id="PF00353">
    <property type="entry name" value="HemolysinCabind"/>
    <property type="match status" value="5"/>
</dbReference>
<reference evidence="10 11" key="4">
    <citation type="journal article" date="2018" name="Environ. Microbiol. Rep.">
        <title>Phylogenetic distribution of roseobacticides in the Roseobacter group and their effect on microalgae.</title>
        <authorList>
            <person name="Sonnenschein E.C."/>
            <person name="Phippen C.B."/>
            <person name="Bentzon-Tilia M."/>
            <person name="Rasmussen S.A."/>
            <person name="Nielsen K.F."/>
            <person name="Gram L."/>
        </authorList>
    </citation>
    <scope>NUCLEOTIDE SEQUENCE [LARGE SCALE GENOMIC DNA]</scope>
    <source>
        <strain evidence="10 11">P36</strain>
    </source>
</reference>
<dbReference type="PANTHER" id="PTHR38340">
    <property type="entry name" value="S-LAYER PROTEIN"/>
    <property type="match status" value="1"/>
</dbReference>
<comment type="subcellular location">
    <subcellularLocation>
        <location evidence="1">Membrane</location>
    </subcellularLocation>
    <subcellularLocation>
        <location evidence="2">Secreted</location>
    </subcellularLocation>
</comment>
<evidence type="ECO:0000256" key="1">
    <source>
        <dbReference type="ARBA" id="ARBA00004370"/>
    </source>
</evidence>
<evidence type="ECO:0000256" key="8">
    <source>
        <dbReference type="ARBA" id="ARBA00023136"/>
    </source>
</evidence>
<dbReference type="Gene3D" id="2.150.10.10">
    <property type="entry name" value="Serralysin-like metalloprotease, C-terminal"/>
    <property type="match status" value="4"/>
</dbReference>
<reference evidence="10 11" key="3">
    <citation type="journal article" date="2017" name="Int. J. Syst. Evol. Microbiol.">
        <title>Adaptation of Surface-Associated Bacteria to the Open Ocean: A Genomically Distinct Subpopulation of Phaeobacter gallaeciensis Colonizes Pacific Mesozooplankton.</title>
        <authorList>
            <person name="Freese H.M."/>
            <person name="Methner A."/>
            <person name="Overmann J."/>
        </authorList>
    </citation>
    <scope>NUCLEOTIDE SEQUENCE [LARGE SCALE GENOMIC DNA]</scope>
    <source>
        <strain evidence="10 11">P36</strain>
    </source>
</reference>
<dbReference type="PANTHER" id="PTHR38340:SF1">
    <property type="entry name" value="S-LAYER PROTEIN"/>
    <property type="match status" value="1"/>
</dbReference>
<proteinExistence type="predicted"/>
<dbReference type="InterPro" id="IPR018511">
    <property type="entry name" value="Hemolysin-typ_Ca-bd_CS"/>
</dbReference>
<evidence type="ECO:0000259" key="9">
    <source>
        <dbReference type="Pfam" id="PF02382"/>
    </source>
</evidence>
<evidence type="ECO:0000256" key="2">
    <source>
        <dbReference type="ARBA" id="ARBA00004613"/>
    </source>
</evidence>
<name>A0ABN5DQ84_9RHOB</name>
<organism evidence="10 11">
    <name type="scientific">Phaeobacter piscinae</name>
    <dbReference type="NCBI Taxonomy" id="1580596"/>
    <lineage>
        <taxon>Bacteria</taxon>
        <taxon>Pseudomonadati</taxon>
        <taxon>Pseudomonadota</taxon>
        <taxon>Alphaproteobacteria</taxon>
        <taxon>Rhodobacterales</taxon>
        <taxon>Roseobacteraceae</taxon>
        <taxon>Phaeobacter</taxon>
    </lineage>
</organism>
<keyword evidence="3" id="KW-0964">Secreted</keyword>
<keyword evidence="8" id="KW-0472">Membrane</keyword>
<keyword evidence="4" id="KW-0800">Toxin</keyword>
<keyword evidence="11" id="KW-1185">Reference proteome</keyword>
<keyword evidence="5" id="KW-0677">Repeat</keyword>
<keyword evidence="7" id="KW-0843">Virulence</keyword>
<dbReference type="InterPro" id="IPR050557">
    <property type="entry name" value="RTX_toxin/Mannuronan_C5-epim"/>
</dbReference>
<dbReference type="PROSITE" id="PS00330">
    <property type="entry name" value="HEMOLYSIN_CALCIUM"/>
    <property type="match status" value="4"/>
</dbReference>
<dbReference type="InterPro" id="IPR001343">
    <property type="entry name" value="Hemolysn_Ca-bd"/>
</dbReference>
<reference evidence="10 11" key="2">
    <citation type="journal article" date="2017" name="Genome Biol. Evol.">
        <title>Trajectories and Drivers of Genome Evolution in Surface-Associated Marine Phaeobacter.</title>
        <authorList>
            <person name="Freese H.M."/>
            <person name="Sikorski J."/>
            <person name="Bunk B."/>
            <person name="Scheuner C."/>
            <person name="Meier-Kolthoff J.P."/>
            <person name="Sproer C."/>
            <person name="Gram L."/>
            <person name="Overmann J."/>
        </authorList>
    </citation>
    <scope>NUCLEOTIDE SEQUENCE [LARGE SCALE GENOMIC DNA]</scope>
    <source>
        <strain evidence="10 11">P36</strain>
    </source>
</reference>
<keyword evidence="6" id="KW-0204">Cytolysis</keyword>
<dbReference type="Pfam" id="PF02382">
    <property type="entry name" value="RTX"/>
    <property type="match status" value="1"/>
</dbReference>
<dbReference type="PRINTS" id="PR01488">
    <property type="entry name" value="RTXTOXINA"/>
</dbReference>
<evidence type="ECO:0000256" key="6">
    <source>
        <dbReference type="ARBA" id="ARBA00022852"/>
    </source>
</evidence>
<evidence type="ECO:0000256" key="4">
    <source>
        <dbReference type="ARBA" id="ARBA00022656"/>
    </source>
</evidence>
<evidence type="ECO:0000256" key="3">
    <source>
        <dbReference type="ARBA" id="ARBA00022525"/>
    </source>
</evidence>
<accession>A0ABN5DQ84</accession>
<dbReference type="EMBL" id="CP010643">
    <property type="protein sequence ID" value="ATG37283.1"/>
    <property type="molecule type" value="Genomic_DNA"/>
</dbReference>
<dbReference type="Proteomes" id="UP000218891">
    <property type="component" value="Chromosome"/>
</dbReference>
<sequence>MAAAFFSALRARHTRDEPDHTLPPSERSHYMLNEEQAAILETSVIAYDTIFADLGPEARDSFRDTVQTFLESGIAIPEVKSISKATNYSNWNYNLVKSLKGKIAGKDLTGEDEDNNVEAQWAEFVAKDLKIVGKIVAAVEQQYAAGELANTNEQFINSIKGTVTDDISKLKVELDVLRAQHDRLSDPNHPDFDAAAADKISKEIYRTNAVVDAAESLQTKLATFSKGGDIGEHTANHAEYLQARIDALEISRQEKLEEYKIYAAETYTGSDILAANKKAELEAVSAESLDLINLKEKTEGFEEYSSTVRTASLKAGVNVLSTGQAISAFAVKPDNTPEGHAANAGFLGEAALGAGGDILEAAGHLKFAKGAKGFAALSLVGGAAGSFVPTAKLLADPDLPDETRKIVQAEVGLQGTALAFATVENVLGIAELAVKAGSKAANVLGKAVPVIGAIGSVVGAINPAKWAEFDQKQDRIDAIQKSDTYSSGLLSDLLQESKDAEAAFYGVTTGLDVVTGVTSGVLAATGVGAPIAAAVGLIGGAISAIVGAFEQVALEAIADKYAEKIRTDENGNPQTVEEFFDGSFDQKQEKTKAHYTDFFSDLVADEDVDQVIALGGQGLDVTDVELAAISKTSGELNKTAKNYVETFTNNGWQTGDRALTPSEGSNINVIQLPNANGAKSYLTFTTPLFSAGTEETSREETGKNEYQTTLKITDLSGWNIRDYGDNQTTFNMSKVVSSAEDRMGNKMEIGIDIDAGGGDDTLFSYESQVTFDGGSGQDTASYARLSEGELSRGLSISSSDGTTYVYKNLKAGSKYYQESIDSQTTNHGKRTEVVQFRKVGLDERSEAHSVRDTLSNVEILHGSSLGDYMYLDTSTQLEQVFGFGGDDQINVGAAIQVVGGGEGDDLINLDHALLESYWSGQKEELYLDGGAGDGDTLGLSSESFKRLVDELETDQIREQTASEMAEALIPLVTDNRDEEVAKTAASLTNILRSTDDTALKQLNVWNTEAAHITLEQEGVEGDTIVHSLSDYREAINNGITNVNADGTTTELDISVDVAGNHSVAILGTEHNDTIKGSWKDDYLYGGAGDDQFSYSNIHGGNDILVGGEGRDVYNITYFPASYGGGSQGHHLITGPEAEDIKGDVLNIHMREDGDIWFNSYGDDLVISLGAHSSFTVQDYFIDRQGLSTSTQVSSSSWAGWTTQDGLSQADLDAILQGGNSASTFRVNVVTSNGAEVNFRHGALGAFDSTSAAAPNTAFSTLRANYHAFRNSDDIWATHRDNGDSPYSSTFADALGQARDAQTGGAVLTAGGLATFEDMLANRDGNYNVLLGDAGQNKIVGDMDANLIRGGAGADTISGGAGNDLIDGGAGADNLDGGAGFDVLSYEGATNGIIMYFDNPAKGWSSVVADIVNGTPAQSSESIDNFEGAIGTSFADVLVGNDGANFFKGGAGNDVIAGYGGDDTIHGGEGTDTLNGGDGFDVLSYKGHSTAVRIKLAEQTSEFIPSPTNYVAGDQISEFEGVIGSDFDDDLNGTTGRNLLEGGVGNDRLAGGDGFDTFVFRAGHGNDRITDFTVGEDKLMFDFGGSVDDFDISVIESANGEETHTRIQTADGLIDLFGVEIDELGATSFVFV</sequence>
<feature type="domain" description="RTX pore-forming" evidence="9">
    <location>
        <begin position="432"/>
        <end position="738"/>
    </location>
</feature>
<dbReference type="PRINTS" id="PR00313">
    <property type="entry name" value="CABNDNGRPT"/>
</dbReference>
<dbReference type="SUPFAM" id="SSF51120">
    <property type="entry name" value="beta-Roll"/>
    <property type="match status" value="4"/>
</dbReference>
<reference evidence="10 11" key="1">
    <citation type="journal article" date="2017" name="Front. Microbiol.">
        <title>Phaeobacter piscinae sp. nov., a species of the Roseobacter group and potential aquaculture probiont.</title>
        <authorList>
            <person name="Sonnenschein E.C."/>
            <person name="Phippen C.B.W."/>
            <person name="Nielsen K.F."/>
            <person name="Mateiu R.V."/>
            <person name="Melchiorsen J."/>
            <person name="Gram L."/>
            <person name="Overmann J."/>
            <person name="Freese H.M."/>
        </authorList>
    </citation>
    <scope>NUCLEOTIDE SEQUENCE [LARGE SCALE GENOMIC DNA]</scope>
    <source>
        <strain evidence="10 11">P36</strain>
    </source>
</reference>
<gene>
    <name evidence="10" type="ORF">PhaeoP36_03197</name>
</gene>
<evidence type="ECO:0000313" key="11">
    <source>
        <dbReference type="Proteomes" id="UP000218891"/>
    </source>
</evidence>
<dbReference type="InterPro" id="IPR018504">
    <property type="entry name" value="RTX_pore_form"/>
</dbReference>
<evidence type="ECO:0000256" key="5">
    <source>
        <dbReference type="ARBA" id="ARBA00022737"/>
    </source>
</evidence>
<protein>
    <submittedName>
        <fullName evidence="10">Hemolysin-type calcium-binding protein repeat protein (2 copies)</fullName>
    </submittedName>
</protein>
<evidence type="ECO:0000256" key="7">
    <source>
        <dbReference type="ARBA" id="ARBA00023026"/>
    </source>
</evidence>
<dbReference type="InterPro" id="IPR003995">
    <property type="entry name" value="RTX_toxin_determinant-A"/>
</dbReference>